<dbReference type="EMBL" id="HE616742">
    <property type="protein sequence ID" value="CCE89450.1"/>
    <property type="molecule type" value="Genomic_DNA"/>
</dbReference>
<proteinExistence type="predicted"/>
<gene>
    <name evidence="2" type="primary">TDEL0A01180</name>
    <name evidence="2" type="ORF">TDEL_0A01180</name>
</gene>
<dbReference type="InParanoid" id="G8ZLF6"/>
<dbReference type="InterPro" id="IPR001142">
    <property type="entry name" value="DUP/COS"/>
</dbReference>
<dbReference type="AlphaFoldDB" id="G8ZLF6"/>
<evidence type="ECO:0000313" key="3">
    <source>
        <dbReference type="Proteomes" id="UP000005627"/>
    </source>
</evidence>
<keyword evidence="1" id="KW-0812">Transmembrane</keyword>
<keyword evidence="1" id="KW-1133">Transmembrane helix</keyword>
<name>G8ZLF6_TORDE</name>
<dbReference type="GeneID" id="11502890"/>
<evidence type="ECO:0000256" key="1">
    <source>
        <dbReference type="SAM" id="Phobius"/>
    </source>
</evidence>
<dbReference type="KEGG" id="tdl:TDEL_0A01180"/>
<dbReference type="Proteomes" id="UP000005627">
    <property type="component" value="Chromosome 1"/>
</dbReference>
<keyword evidence="3" id="KW-1185">Reference proteome</keyword>
<evidence type="ECO:0000313" key="2">
    <source>
        <dbReference type="EMBL" id="CCE89450.1"/>
    </source>
</evidence>
<protein>
    <submittedName>
        <fullName evidence="2">Uncharacterized protein</fullName>
    </submittedName>
</protein>
<accession>G8ZLF6</accession>
<keyword evidence="1" id="KW-0472">Membrane</keyword>
<reference evidence="2 3" key="1">
    <citation type="journal article" date="2011" name="Proc. Natl. Acad. Sci. U.S.A.">
        <title>Evolutionary erosion of yeast sex chromosomes by mating-type switching accidents.</title>
        <authorList>
            <person name="Gordon J.L."/>
            <person name="Armisen D."/>
            <person name="Proux-Wera E."/>
            <person name="Oheigeartaigh S.S."/>
            <person name="Byrne K.P."/>
            <person name="Wolfe K.H."/>
        </authorList>
    </citation>
    <scope>NUCLEOTIDE SEQUENCE [LARGE SCALE GENOMIC DNA]</scope>
    <source>
        <strain evidence="3">ATCC 10662 / CBS 1146 / NBRC 0425 / NCYC 2629 / NRRL Y-866</strain>
    </source>
</reference>
<dbReference type="RefSeq" id="XP_003678661.1">
    <property type="nucleotide sequence ID" value="XM_003678613.1"/>
</dbReference>
<dbReference type="Pfam" id="PF00674">
    <property type="entry name" value="DUP"/>
    <property type="match status" value="1"/>
</dbReference>
<sequence length="223" mass="25696">MKVADYGDCEDASVDIPIKKFRSVFTWGLYESMRSSELFVMVVWYSGLLFGFYNSMSSSHFWRSQIFIDLLLLSILSTPMICLICRQIRREDMVSRNTQALAGTTKEVFGSQQETLALGWDKVACRLNRKFYDAGDWKTLNLFFDGSNCEGFFKMYVLKPIHEVEGPKSREELLAYCNEYLSAGDHQPVQLGQRGFSFGWLRRFFQLTLKVIKICGGESPRTT</sequence>
<feature type="transmembrane region" description="Helical" evidence="1">
    <location>
        <begin position="66"/>
        <end position="85"/>
    </location>
</feature>
<dbReference type="HOGENOM" id="CLU_1240891_0_0_1"/>
<organism evidence="2 3">
    <name type="scientific">Torulaspora delbrueckii</name>
    <name type="common">Yeast</name>
    <name type="synonym">Candida colliculosa</name>
    <dbReference type="NCBI Taxonomy" id="4950"/>
    <lineage>
        <taxon>Eukaryota</taxon>
        <taxon>Fungi</taxon>
        <taxon>Dikarya</taxon>
        <taxon>Ascomycota</taxon>
        <taxon>Saccharomycotina</taxon>
        <taxon>Saccharomycetes</taxon>
        <taxon>Saccharomycetales</taxon>
        <taxon>Saccharomycetaceae</taxon>
        <taxon>Torulaspora</taxon>
    </lineage>
</organism>
<feature type="transmembrane region" description="Helical" evidence="1">
    <location>
        <begin position="38"/>
        <end position="54"/>
    </location>
</feature>